<sequence length="97" mass="10687">MRKRRGVWGEEKTLVFSQGPPADTKRFFVLLGTDGEAFLCVGGSTDFIDTSASFVRERPAVNAGRESHLPLDIGTLSRGERRSCLGRTCWREGGARV</sequence>
<proteinExistence type="predicted"/>
<reference evidence="1 2" key="1">
    <citation type="submission" date="2018-03" db="EMBL/GenBank/DDBJ databases">
        <title>Draft genome sequence of Rohu Carp (Labeo rohita).</title>
        <authorList>
            <person name="Das P."/>
            <person name="Kushwaha B."/>
            <person name="Joshi C.G."/>
            <person name="Kumar D."/>
            <person name="Nagpure N.S."/>
            <person name="Sahoo L."/>
            <person name="Das S.P."/>
            <person name="Bit A."/>
            <person name="Patnaik S."/>
            <person name="Meher P.K."/>
            <person name="Jayasankar P."/>
            <person name="Koringa P.G."/>
            <person name="Patel N.V."/>
            <person name="Hinsu A.T."/>
            <person name="Kumar R."/>
            <person name="Pandey M."/>
            <person name="Agarwal S."/>
            <person name="Srivastava S."/>
            <person name="Singh M."/>
            <person name="Iquebal M.A."/>
            <person name="Jaiswal S."/>
            <person name="Angadi U.B."/>
            <person name="Kumar N."/>
            <person name="Raza M."/>
            <person name="Shah T.M."/>
            <person name="Rai A."/>
            <person name="Jena J.K."/>
        </authorList>
    </citation>
    <scope>NUCLEOTIDE SEQUENCE [LARGE SCALE GENOMIC DNA]</scope>
    <source>
        <strain evidence="1">DASCIFA01</strain>
        <tissue evidence="1">Testis</tissue>
    </source>
</reference>
<accession>A0A498LN09</accession>
<name>A0A498LN09_LABRO</name>
<keyword evidence="2" id="KW-1185">Reference proteome</keyword>
<evidence type="ECO:0000313" key="2">
    <source>
        <dbReference type="Proteomes" id="UP000290572"/>
    </source>
</evidence>
<dbReference type="Proteomes" id="UP000290572">
    <property type="component" value="Unassembled WGS sequence"/>
</dbReference>
<organism evidence="1 2">
    <name type="scientific">Labeo rohita</name>
    <name type="common">Indian major carp</name>
    <name type="synonym">Cyprinus rohita</name>
    <dbReference type="NCBI Taxonomy" id="84645"/>
    <lineage>
        <taxon>Eukaryota</taxon>
        <taxon>Metazoa</taxon>
        <taxon>Chordata</taxon>
        <taxon>Craniata</taxon>
        <taxon>Vertebrata</taxon>
        <taxon>Euteleostomi</taxon>
        <taxon>Actinopterygii</taxon>
        <taxon>Neopterygii</taxon>
        <taxon>Teleostei</taxon>
        <taxon>Ostariophysi</taxon>
        <taxon>Cypriniformes</taxon>
        <taxon>Cyprinidae</taxon>
        <taxon>Labeoninae</taxon>
        <taxon>Labeonini</taxon>
        <taxon>Labeo</taxon>
    </lineage>
</organism>
<protein>
    <submittedName>
        <fullName evidence="1">Uncharacterized protein</fullName>
    </submittedName>
</protein>
<dbReference type="EMBL" id="QBIY01013246">
    <property type="protein sequence ID" value="RXN09818.1"/>
    <property type="molecule type" value="Genomic_DNA"/>
</dbReference>
<comment type="caution">
    <text evidence="1">The sequence shown here is derived from an EMBL/GenBank/DDBJ whole genome shotgun (WGS) entry which is preliminary data.</text>
</comment>
<gene>
    <name evidence="1" type="ORF">ROHU_031198</name>
</gene>
<evidence type="ECO:0000313" key="1">
    <source>
        <dbReference type="EMBL" id="RXN09818.1"/>
    </source>
</evidence>
<dbReference type="AlphaFoldDB" id="A0A498LN09"/>